<dbReference type="Proteomes" id="UP000029500">
    <property type="component" value="Chromosome"/>
</dbReference>
<proteinExistence type="predicted"/>
<protein>
    <submittedName>
        <fullName evidence="2">DNA-binding protein</fullName>
    </submittedName>
</protein>
<dbReference type="SMART" id="SM00530">
    <property type="entry name" value="HTH_XRE"/>
    <property type="match status" value="1"/>
</dbReference>
<reference evidence="2 3" key="1">
    <citation type="submission" date="2014-08" db="EMBL/GenBank/DDBJ databases">
        <title>Comparative genomics of the Paenibacillus odorifer group.</title>
        <authorList>
            <person name="den Bakker H.C."/>
            <person name="Tsai Y.-C."/>
            <person name="Martin N."/>
            <person name="Korlach J."/>
            <person name="Wiedmann M."/>
        </authorList>
    </citation>
    <scope>NUCLEOTIDE SEQUENCE [LARGE SCALE GENOMIC DNA]</scope>
    <source>
        <strain evidence="2 3">DSM 15220</strain>
    </source>
</reference>
<evidence type="ECO:0000313" key="2">
    <source>
        <dbReference type="EMBL" id="AIQ67765.1"/>
    </source>
</evidence>
<evidence type="ECO:0000313" key="3">
    <source>
        <dbReference type="Proteomes" id="UP000029500"/>
    </source>
</evidence>
<dbReference type="EMBL" id="CP009287">
    <property type="protein sequence ID" value="AIQ67765.1"/>
    <property type="molecule type" value="Genomic_DNA"/>
</dbReference>
<gene>
    <name evidence="2" type="ORF">PGRAT_09070</name>
</gene>
<sequence>MQLKNTIQAKLDAYLKIEGITINQFAGISGVNSGTLSSIINGNRPVAVKQLDRITTGMGLPEGELYELYIDEYVVRSTPDWRRMGPFLQRCAELDKLECIRQVVRTIMDNISYAQAVFEMGEEWFAQGKRQAAALLYEGVAESEKYQHSERLALCQYRLFKIALGKDQEANLRAAMHFEYFVERLDEVDQLNALKDLANIYASLHRWNNVDVIAEAMGRKASIQYQNRYHKVSRRAVSKETGRPLCFYILYSHLLRSAVCAERGDYGQALQYVSRYSDFSWVQERTEEARQIMEQFGEWAGANTYLYRLMSGETAVLADYVEFISTREGEIITGLTKIIQAANRFGLNVDPIIECFESRVEFKEQRTRMGKRNVQVTEDQSAVLLYELSVYYLKTQRVHRGLVYLFQNLDLSVRMNSDSGIVGCVALFEQYRHLSSVEDQERYKILIGEVQKSNEKKIGSAAGNR</sequence>
<organism evidence="2 3">
    <name type="scientific">Paenibacillus graminis</name>
    <dbReference type="NCBI Taxonomy" id="189425"/>
    <lineage>
        <taxon>Bacteria</taxon>
        <taxon>Bacillati</taxon>
        <taxon>Bacillota</taxon>
        <taxon>Bacilli</taxon>
        <taxon>Bacillales</taxon>
        <taxon>Paenibacillaceae</taxon>
        <taxon>Paenibacillus</taxon>
    </lineage>
</organism>
<keyword evidence="3" id="KW-1185">Reference proteome</keyword>
<dbReference type="KEGG" id="pgm:PGRAT_09070"/>
<dbReference type="InterPro" id="IPR001387">
    <property type="entry name" value="Cro/C1-type_HTH"/>
</dbReference>
<dbReference type="InterPro" id="IPR010982">
    <property type="entry name" value="Lambda_DNA-bd_dom_sf"/>
</dbReference>
<dbReference type="PROSITE" id="PS50943">
    <property type="entry name" value="HTH_CROC1"/>
    <property type="match status" value="1"/>
</dbReference>
<keyword evidence="2" id="KW-0238">DNA-binding</keyword>
<accession>A0A089M5X5</accession>
<dbReference type="eggNOG" id="COG0457">
    <property type="taxonomic scope" value="Bacteria"/>
</dbReference>
<feature type="domain" description="HTH cro/C1-type" evidence="1">
    <location>
        <begin position="11"/>
        <end position="65"/>
    </location>
</feature>
<dbReference type="AlphaFoldDB" id="A0A089M5X5"/>
<evidence type="ECO:0000259" key="1">
    <source>
        <dbReference type="PROSITE" id="PS50943"/>
    </source>
</evidence>
<name>A0A089M5X5_9BACL</name>
<dbReference type="OrthoDB" id="2470416at2"/>
<dbReference type="RefSeq" id="WP_025704492.1">
    <property type="nucleotide sequence ID" value="NZ_CP009287.1"/>
</dbReference>
<dbReference type="GO" id="GO:0003677">
    <property type="term" value="F:DNA binding"/>
    <property type="evidence" value="ECO:0007669"/>
    <property type="project" value="UniProtKB-KW"/>
</dbReference>
<dbReference type="CDD" id="cd00093">
    <property type="entry name" value="HTH_XRE"/>
    <property type="match status" value="1"/>
</dbReference>
<dbReference type="SUPFAM" id="SSF47413">
    <property type="entry name" value="lambda repressor-like DNA-binding domains"/>
    <property type="match status" value="1"/>
</dbReference>
<dbReference type="Gene3D" id="1.10.260.40">
    <property type="entry name" value="lambda repressor-like DNA-binding domains"/>
    <property type="match status" value="1"/>
</dbReference>
<dbReference type="HOGENOM" id="CLU_046846_1_0_9"/>